<evidence type="ECO:0000313" key="2">
    <source>
        <dbReference type="Proteomes" id="UP000070444"/>
    </source>
</evidence>
<organism evidence="1 2">
    <name type="scientific">Conidiobolus coronatus (strain ATCC 28846 / CBS 209.66 / NRRL 28638)</name>
    <name type="common">Delacroixia coronata</name>
    <dbReference type="NCBI Taxonomy" id="796925"/>
    <lineage>
        <taxon>Eukaryota</taxon>
        <taxon>Fungi</taxon>
        <taxon>Fungi incertae sedis</taxon>
        <taxon>Zoopagomycota</taxon>
        <taxon>Entomophthoromycotina</taxon>
        <taxon>Entomophthoromycetes</taxon>
        <taxon>Entomophthorales</taxon>
        <taxon>Ancylistaceae</taxon>
        <taxon>Conidiobolus</taxon>
    </lineage>
</organism>
<protein>
    <recommendedName>
        <fullName evidence="3">AMP-dependent synthetase/ligase domain-containing protein</fullName>
    </recommendedName>
</protein>
<reference evidence="1 2" key="1">
    <citation type="journal article" date="2015" name="Genome Biol. Evol.">
        <title>Phylogenomic analyses indicate that early fungi evolved digesting cell walls of algal ancestors of land plants.</title>
        <authorList>
            <person name="Chang Y."/>
            <person name="Wang S."/>
            <person name="Sekimoto S."/>
            <person name="Aerts A.L."/>
            <person name="Choi C."/>
            <person name="Clum A."/>
            <person name="LaButti K.M."/>
            <person name="Lindquist E.A."/>
            <person name="Yee Ngan C."/>
            <person name="Ohm R.A."/>
            <person name="Salamov A.A."/>
            <person name="Grigoriev I.V."/>
            <person name="Spatafora J.W."/>
            <person name="Berbee M.L."/>
        </authorList>
    </citation>
    <scope>NUCLEOTIDE SEQUENCE [LARGE SCALE GENOMIC DNA]</scope>
    <source>
        <strain evidence="1 2">NRRL 28638</strain>
    </source>
</reference>
<evidence type="ECO:0000313" key="1">
    <source>
        <dbReference type="EMBL" id="KXN64632.1"/>
    </source>
</evidence>
<gene>
    <name evidence="1" type="ORF">CONCODRAFT_14195</name>
</gene>
<dbReference type="Gene3D" id="2.30.38.10">
    <property type="entry name" value="Luciferase, Domain 3"/>
    <property type="match status" value="1"/>
</dbReference>
<keyword evidence="2" id="KW-1185">Reference proteome</keyword>
<dbReference type="EMBL" id="KQ965341">
    <property type="protein sequence ID" value="KXN64632.1"/>
    <property type="molecule type" value="Genomic_DNA"/>
</dbReference>
<dbReference type="Proteomes" id="UP000070444">
    <property type="component" value="Unassembled WGS sequence"/>
</dbReference>
<name>A0A137NPG9_CONC2</name>
<dbReference type="AlphaFoldDB" id="A0A137NPG9"/>
<evidence type="ECO:0008006" key="3">
    <source>
        <dbReference type="Google" id="ProtNLM"/>
    </source>
</evidence>
<dbReference type="OrthoDB" id="10253869at2759"/>
<sequence>MMKEYWNNPESTAETITNGWLYSGNIGKIDKGGYKYYPPITWGSHGVHNRVHNRNPRQSLLRVEVYFLNSS</sequence>
<accession>A0A137NPG9</accession>
<proteinExistence type="predicted"/>
<dbReference type="SUPFAM" id="SSF56801">
    <property type="entry name" value="Acetyl-CoA synthetase-like"/>
    <property type="match status" value="1"/>
</dbReference>